<feature type="compositionally biased region" description="Polar residues" evidence="3">
    <location>
        <begin position="991"/>
        <end position="1013"/>
    </location>
</feature>
<feature type="compositionally biased region" description="Pro residues" evidence="3">
    <location>
        <begin position="150"/>
        <end position="165"/>
    </location>
</feature>
<dbReference type="PROSITE" id="PS50128">
    <property type="entry name" value="SURP"/>
    <property type="match status" value="1"/>
</dbReference>
<feature type="compositionally biased region" description="Low complexity" evidence="3">
    <location>
        <begin position="1346"/>
        <end position="1359"/>
    </location>
</feature>
<feature type="region of interest" description="Disordered" evidence="3">
    <location>
        <begin position="1"/>
        <end position="96"/>
    </location>
</feature>
<feature type="region of interest" description="Disordered" evidence="3">
    <location>
        <begin position="125"/>
        <end position="256"/>
    </location>
</feature>
<evidence type="ECO:0000256" key="2">
    <source>
        <dbReference type="PROSITE-ProRule" id="PRU00723"/>
    </source>
</evidence>
<dbReference type="SMART" id="SM00356">
    <property type="entry name" value="ZnF_C3H1"/>
    <property type="match status" value="1"/>
</dbReference>
<dbReference type="SUPFAM" id="SSF109905">
    <property type="entry name" value="Surp module (SWAP domain)"/>
    <property type="match status" value="1"/>
</dbReference>
<feature type="region of interest" description="Disordered" evidence="3">
    <location>
        <begin position="805"/>
        <end position="836"/>
    </location>
</feature>
<feature type="compositionally biased region" description="Basic residues" evidence="3">
    <location>
        <begin position="731"/>
        <end position="759"/>
    </location>
</feature>
<evidence type="ECO:0008006" key="8">
    <source>
        <dbReference type="Google" id="ProtNLM"/>
    </source>
</evidence>
<name>A0A8J4VYI1_9ROSI</name>
<dbReference type="Pfam" id="PF23030">
    <property type="entry name" value="SCAF11-like_C"/>
    <property type="match status" value="1"/>
</dbReference>
<dbReference type="InterPro" id="IPR052650">
    <property type="entry name" value="Zinc_finger_CCCH"/>
</dbReference>
<feature type="domain" description="SURP motif" evidence="5">
    <location>
        <begin position="295"/>
        <end position="343"/>
    </location>
</feature>
<organism evidence="6 7">
    <name type="scientific">Castanea mollissima</name>
    <name type="common">Chinese chestnut</name>
    <dbReference type="NCBI Taxonomy" id="60419"/>
    <lineage>
        <taxon>Eukaryota</taxon>
        <taxon>Viridiplantae</taxon>
        <taxon>Streptophyta</taxon>
        <taxon>Embryophyta</taxon>
        <taxon>Tracheophyta</taxon>
        <taxon>Spermatophyta</taxon>
        <taxon>Magnoliopsida</taxon>
        <taxon>eudicotyledons</taxon>
        <taxon>Gunneridae</taxon>
        <taxon>Pentapetalae</taxon>
        <taxon>rosids</taxon>
        <taxon>fabids</taxon>
        <taxon>Fagales</taxon>
        <taxon>Fagaceae</taxon>
        <taxon>Castanea</taxon>
    </lineage>
</organism>
<feature type="compositionally biased region" description="Basic and acidic residues" evidence="3">
    <location>
        <begin position="695"/>
        <end position="709"/>
    </location>
</feature>
<evidence type="ECO:0000259" key="4">
    <source>
        <dbReference type="PROSITE" id="PS50103"/>
    </source>
</evidence>
<feature type="zinc finger region" description="C3H1-type" evidence="2">
    <location>
        <begin position="779"/>
        <end position="806"/>
    </location>
</feature>
<feature type="domain" description="C3H1-type" evidence="4">
    <location>
        <begin position="779"/>
        <end position="806"/>
    </location>
</feature>
<dbReference type="InterPro" id="IPR057031">
    <property type="entry name" value="SFR19-like_C"/>
</dbReference>
<feature type="compositionally biased region" description="Pro residues" evidence="3">
    <location>
        <begin position="28"/>
        <end position="48"/>
    </location>
</feature>
<dbReference type="EMBL" id="JRKL02000068">
    <property type="protein sequence ID" value="KAF3975612.1"/>
    <property type="molecule type" value="Genomic_DNA"/>
</dbReference>
<dbReference type="Proteomes" id="UP000737018">
    <property type="component" value="Unassembled WGS sequence"/>
</dbReference>
<dbReference type="InterPro" id="IPR000571">
    <property type="entry name" value="Znf_CCCH"/>
</dbReference>
<dbReference type="PANTHER" id="PTHR36886:SF7">
    <property type="entry name" value="EXPRESSED PROTEIN"/>
    <property type="match status" value="1"/>
</dbReference>
<feature type="compositionally biased region" description="Acidic residues" evidence="3">
    <location>
        <begin position="537"/>
        <end position="546"/>
    </location>
</feature>
<feature type="compositionally biased region" description="Low complexity" evidence="3">
    <location>
        <begin position="229"/>
        <end position="238"/>
    </location>
</feature>
<feature type="compositionally biased region" description="Pro residues" evidence="3">
    <location>
        <begin position="131"/>
        <end position="143"/>
    </location>
</feature>
<dbReference type="Gene3D" id="3.30.1370.210">
    <property type="match status" value="1"/>
</dbReference>
<dbReference type="InterPro" id="IPR000061">
    <property type="entry name" value="Surp"/>
</dbReference>
<dbReference type="InterPro" id="IPR035967">
    <property type="entry name" value="SWAP/Surp_sf"/>
</dbReference>
<keyword evidence="2" id="KW-0862">Zinc</keyword>
<feature type="region of interest" description="Disordered" evidence="3">
    <location>
        <begin position="534"/>
        <end position="603"/>
    </location>
</feature>
<evidence type="ECO:0000256" key="3">
    <source>
        <dbReference type="SAM" id="MobiDB-lite"/>
    </source>
</evidence>
<keyword evidence="2" id="KW-0863">Zinc-finger</keyword>
<feature type="region of interest" description="Disordered" evidence="3">
    <location>
        <begin position="653"/>
        <end position="681"/>
    </location>
</feature>
<keyword evidence="2" id="KW-0479">Metal-binding</keyword>
<keyword evidence="7" id="KW-1185">Reference proteome</keyword>
<sequence length="1617" mass="176376">MYGQGNYGPQFGQGPNTPMPPAYSQRPLAPPPPPPHFQQGLPAPPPPMNQQAPPTVRPHVGNPVAHIYHHHGPPAPLSTMHQGPPGGMPNTGQSYLQIQGSAPLPLTYSSTQQNSQHQLHLGTQNVHHAPPTVPPPPPPPGPPHSEILQAPPPPRVLPPPPPPPHGQTLYRAPLHPPQRQPSAVQGLQQMSSPPPPPSTSGFSSYASSMVPPPPPSSPPPIPPSPPPLTSSLTSSSTPNKVRHDTPAQDGYLNHEGGSGFEVGLLARDGVSSSGSAILDFPPPPPKPTEEKVVQNIEGLCQLIAKNGNGMEDLTRHKEARNPEFAFLFGGESGSEAAIAHKYFLWMKKKCVLAYKIPEGQGVSPSRTLKIESSMQSEHLKVGAGCDSPSDSDMEMEDDFTHADKDQGVNHSIEGLNNKYDLIHKKLDVKEQLHVLRSIAEGSPMTDASSVKVTHSGSLELGEQGLHNDNSTFGSSISEVPGASECLVSRNLEKSSTLLSNDMSPSKTSTAAVAINSDKCSSEVIKGGSPFRLLQDYASDDSSENDDEPRREVGSPLMLSASVTDSAANSHRDAGCNLGTDESKSSSRTEKGSGLLSKSNMPYKAPEISPYLQKEVKDTGAASISSGTTDEHVDYNHKNKVSISHAVSLEAVREKDDLGSAGNDVSKGAISKKKNKEKKEKLESAHLKVDEFGRLIKEGGTDSDNEDSRYTRRHNKRGRSRSRSRSQSPVDRRRRRSPRRRRERRSRSRSWSPRKRRSRSRSPLSRRAGENSAENLRRGKGQIPECFDFRRGRCYRGASCRFMHNESERTSGSRHQKSKQQYPDVPPSAKNSKFREDDNIISVEVSNPEHEAFKSQEMQPCEETIRGAKQSGILNNDDRIFNSDAINSESSVEVSAKVQEMHVVQDKPEQPTTDIPDGENHQGAVDSCQPLSVDGFPSQSVSDAEALKSQGLQNADCPSQLMDDSSLSDSPPDLTSMTSSNKFSTREPFPNMKTSTQPGPDTSSISQPLSSEQFPLQPLAPKESSPSISAMGLPHHPSESHPPPVSQGVNSVHMPQLPNYLIPQSAPFPFQSAPGESFHPYQAPLHSQHSQYSVPPMSSWTSLPPPPPRPLYDSTSNAGTATTGISSQFQESHMLAFGSQTSVRHYPSNMPSYVQVGEFPYQTHPPGQEPQRPLMYAEDFRSNPPPMGNPDLISSSSFAPGNMHSQPMPSSHKLFTNQMQPFSGDNLPPGEHMKPSSQIHPYSQQHQPPYGLQYPTTDSILGVPGTTGSVSRYTPDLVDGKSSQHPDFGGSRISAHYNPYASTFEQPLSTKFSSDVFKQEKDTPYSSKYDSSLNLSHLPVDGLGVGSVTSRQTTSSPSSTKAVRQNLPRSGGDQYDPLFDSIEPSSRSQRKYDHGQKQELTGDSDTILRLSGTRKPLDVEEKHKEVGAVASTTSLDNDEYGETADAEVGAVENDSPSDPLNVPNMTQGEIEIDQIKSSGKSKKSKDSRSMKLFKIAVADFVKEVLKPSWRQGNMSKEAFKTIVKKTVDKVSGAMKSHQIPKSQTKIDQYIDSSQRKLTKLVMGYVDKYVKDSNLSRDLRLLQKAENGFLLLLLLAEKWIELYEQHRENATAIHSSRAV</sequence>
<evidence type="ECO:0000313" key="6">
    <source>
        <dbReference type="EMBL" id="KAF3975612.1"/>
    </source>
</evidence>
<gene>
    <name evidence="6" type="ORF">CMV_001151</name>
</gene>
<dbReference type="Pfam" id="PF01805">
    <property type="entry name" value="Surp"/>
    <property type="match status" value="1"/>
</dbReference>
<reference evidence="6" key="1">
    <citation type="submission" date="2020-03" db="EMBL/GenBank/DDBJ databases">
        <title>Castanea mollissima Vanexum genome sequencing.</title>
        <authorList>
            <person name="Staton M."/>
        </authorList>
    </citation>
    <scope>NUCLEOTIDE SEQUENCE</scope>
    <source>
        <tissue evidence="6">Leaf</tissue>
    </source>
</reference>
<evidence type="ECO:0000256" key="1">
    <source>
        <dbReference type="ARBA" id="ARBA00022664"/>
    </source>
</evidence>
<feature type="compositionally biased region" description="Basic and acidic residues" evidence="3">
    <location>
        <begin position="580"/>
        <end position="590"/>
    </location>
</feature>
<protein>
    <recommendedName>
        <fullName evidence="8">C3H1-type domain-containing protein</fullName>
    </recommendedName>
</protein>
<feature type="compositionally biased region" description="Low complexity" evidence="3">
    <location>
        <begin position="957"/>
        <end position="975"/>
    </location>
</feature>
<dbReference type="GO" id="GO:0008270">
    <property type="term" value="F:zinc ion binding"/>
    <property type="evidence" value="ECO:0007669"/>
    <property type="project" value="UniProtKB-KW"/>
</dbReference>
<proteinExistence type="predicted"/>
<feature type="compositionally biased region" description="Pro residues" evidence="3">
    <location>
        <begin position="210"/>
        <end position="228"/>
    </location>
</feature>
<dbReference type="PANTHER" id="PTHR36886">
    <property type="entry name" value="PROTEIN FRIGIDA-ESSENTIAL 1"/>
    <property type="match status" value="1"/>
</dbReference>
<accession>A0A8J4VYI1</accession>
<keyword evidence="1" id="KW-0507">mRNA processing</keyword>
<feature type="compositionally biased region" description="Basic residues" evidence="3">
    <location>
        <begin position="710"/>
        <end position="723"/>
    </location>
</feature>
<feature type="compositionally biased region" description="Polar residues" evidence="3">
    <location>
        <begin position="180"/>
        <end position="190"/>
    </location>
</feature>
<dbReference type="GO" id="GO:0006397">
    <property type="term" value="P:mRNA processing"/>
    <property type="evidence" value="ECO:0007669"/>
    <property type="project" value="UniProtKB-KW"/>
</dbReference>
<feature type="compositionally biased region" description="Basic and acidic residues" evidence="3">
    <location>
        <begin position="1414"/>
        <end position="1423"/>
    </location>
</feature>
<feature type="region of interest" description="Disordered" evidence="3">
    <location>
        <begin position="901"/>
        <end position="1051"/>
    </location>
</feature>
<feature type="region of interest" description="Disordered" evidence="3">
    <location>
        <begin position="1343"/>
        <end position="1423"/>
    </location>
</feature>
<feature type="region of interest" description="Disordered" evidence="3">
    <location>
        <begin position="695"/>
        <end position="776"/>
    </location>
</feature>
<comment type="caution">
    <text evidence="6">The sequence shown here is derived from an EMBL/GenBank/DDBJ whole genome shotgun (WGS) entry which is preliminary data.</text>
</comment>
<evidence type="ECO:0000259" key="5">
    <source>
        <dbReference type="PROSITE" id="PS50128"/>
    </source>
</evidence>
<feature type="region of interest" description="Disordered" evidence="3">
    <location>
        <begin position="1227"/>
        <end position="1291"/>
    </location>
</feature>
<dbReference type="GO" id="GO:0003723">
    <property type="term" value="F:RNA binding"/>
    <property type="evidence" value="ECO:0007669"/>
    <property type="project" value="InterPro"/>
</dbReference>
<dbReference type="PROSITE" id="PS50103">
    <property type="entry name" value="ZF_C3H1"/>
    <property type="match status" value="1"/>
</dbReference>
<dbReference type="OrthoDB" id="21470at2759"/>
<feature type="region of interest" description="Disordered" evidence="3">
    <location>
        <begin position="1070"/>
        <end position="1121"/>
    </location>
</feature>
<dbReference type="Gene3D" id="1.10.10.790">
    <property type="entry name" value="Surp module"/>
    <property type="match status" value="1"/>
</dbReference>
<evidence type="ECO:0000313" key="7">
    <source>
        <dbReference type="Proteomes" id="UP000737018"/>
    </source>
</evidence>
<feature type="compositionally biased region" description="Polar residues" evidence="3">
    <location>
        <begin position="1234"/>
        <end position="1246"/>
    </location>
</feature>